<keyword evidence="10" id="KW-1185">Reference proteome</keyword>
<dbReference type="InterPro" id="IPR011006">
    <property type="entry name" value="CheY-like_superfamily"/>
</dbReference>
<comment type="caution">
    <text evidence="9">The sequence shown here is derived from an EMBL/GenBank/DDBJ whole genome shotgun (WGS) entry which is preliminary data.</text>
</comment>
<dbReference type="CDD" id="cd17541">
    <property type="entry name" value="REC_CheB-like"/>
    <property type="match status" value="1"/>
</dbReference>
<dbReference type="AlphaFoldDB" id="A0A2P8HYB6"/>
<evidence type="ECO:0000256" key="4">
    <source>
        <dbReference type="PROSITE-ProRule" id="PRU00050"/>
    </source>
</evidence>
<dbReference type="InterPro" id="IPR000673">
    <property type="entry name" value="Sig_transdc_resp-reg_Me-estase"/>
</dbReference>
<dbReference type="CDD" id="cd16432">
    <property type="entry name" value="CheB_Rec"/>
    <property type="match status" value="1"/>
</dbReference>
<dbReference type="PANTHER" id="PTHR42872:SF3">
    <property type="entry name" value="PROTEIN-GLUTAMATE METHYLESTERASE_PROTEIN-GLUTAMINE GLUTAMINASE 1"/>
    <property type="match status" value="1"/>
</dbReference>
<evidence type="ECO:0000256" key="5">
    <source>
        <dbReference type="PROSITE-ProRule" id="PRU00169"/>
    </source>
</evidence>
<organism evidence="9 10">
    <name type="scientific">Salsuginibacillus halophilus</name>
    <dbReference type="NCBI Taxonomy" id="517424"/>
    <lineage>
        <taxon>Bacteria</taxon>
        <taxon>Bacillati</taxon>
        <taxon>Bacillota</taxon>
        <taxon>Bacilli</taxon>
        <taxon>Bacillales</taxon>
        <taxon>Bacillaceae</taxon>
        <taxon>Salsuginibacillus</taxon>
    </lineage>
</organism>
<dbReference type="EC" id="3.1.1.61" evidence="3"/>
<dbReference type="NCBIfam" id="NF001965">
    <property type="entry name" value="PRK00742.1"/>
    <property type="match status" value="1"/>
</dbReference>
<comment type="PTM">
    <text evidence="3">Phosphorylated by CheA. Phosphorylation of the N-terminal regulatory domain activates the methylesterase activity.</text>
</comment>
<dbReference type="SMART" id="SM00448">
    <property type="entry name" value="REC"/>
    <property type="match status" value="1"/>
</dbReference>
<dbReference type="Pfam" id="PF00072">
    <property type="entry name" value="Response_reg"/>
    <property type="match status" value="1"/>
</dbReference>
<keyword evidence="1 3" id="KW-0378">Hydrolase</keyword>
<dbReference type="GO" id="GO:0005737">
    <property type="term" value="C:cytoplasm"/>
    <property type="evidence" value="ECO:0007669"/>
    <property type="project" value="UniProtKB-SubCell"/>
</dbReference>
<dbReference type="PIRSF" id="PIRSF000876">
    <property type="entry name" value="RR_chemtxs_CheB"/>
    <property type="match status" value="1"/>
</dbReference>
<reference evidence="9 10" key="1">
    <citation type="submission" date="2018-03" db="EMBL/GenBank/DDBJ databases">
        <title>Genomic Encyclopedia of Type Strains, Phase III (KMG-III): the genomes of soil and plant-associated and newly described type strains.</title>
        <authorList>
            <person name="Whitman W."/>
        </authorList>
    </citation>
    <scope>NUCLEOTIDE SEQUENCE [LARGE SCALE GENOMIC DNA]</scope>
    <source>
        <strain evidence="9 10">CGMCC 1.07653</strain>
    </source>
</reference>
<dbReference type="EC" id="3.5.1.44" evidence="3"/>
<protein>
    <recommendedName>
        <fullName evidence="3">Protein-glutamate methylesterase/protein-glutamine glutaminase</fullName>
        <ecNumber evidence="3">3.1.1.61</ecNumber>
        <ecNumber evidence="3">3.5.1.44</ecNumber>
    </recommendedName>
</protein>
<proteinExistence type="inferred from homology"/>
<comment type="subcellular location">
    <subcellularLocation>
        <location evidence="3">Cytoplasm</location>
    </subcellularLocation>
</comment>
<dbReference type="PROSITE" id="PS50110">
    <property type="entry name" value="RESPONSE_REGULATORY"/>
    <property type="match status" value="1"/>
</dbReference>
<dbReference type="PANTHER" id="PTHR42872">
    <property type="entry name" value="PROTEIN-GLUTAMATE METHYLESTERASE/PROTEIN-GLUTAMINE GLUTAMINASE"/>
    <property type="match status" value="1"/>
</dbReference>
<feature type="active site" evidence="3 4">
    <location>
        <position position="289"/>
    </location>
</feature>
<evidence type="ECO:0000259" key="8">
    <source>
        <dbReference type="PROSITE" id="PS50122"/>
    </source>
</evidence>
<evidence type="ECO:0000259" key="7">
    <source>
        <dbReference type="PROSITE" id="PS50110"/>
    </source>
</evidence>
<evidence type="ECO:0000313" key="10">
    <source>
        <dbReference type="Proteomes" id="UP000242310"/>
    </source>
</evidence>
<comment type="catalytic activity">
    <reaction evidence="2 3">
        <text>[protein]-L-glutamate 5-O-methyl ester + H2O = L-glutamyl-[protein] + methanol + H(+)</text>
        <dbReference type="Rhea" id="RHEA:23236"/>
        <dbReference type="Rhea" id="RHEA-COMP:10208"/>
        <dbReference type="Rhea" id="RHEA-COMP:10311"/>
        <dbReference type="ChEBI" id="CHEBI:15377"/>
        <dbReference type="ChEBI" id="CHEBI:15378"/>
        <dbReference type="ChEBI" id="CHEBI:17790"/>
        <dbReference type="ChEBI" id="CHEBI:29973"/>
        <dbReference type="ChEBI" id="CHEBI:82795"/>
        <dbReference type="EC" id="3.1.1.61"/>
    </reaction>
</comment>
<dbReference type="GO" id="GO:0008984">
    <property type="term" value="F:protein-glutamate methylesterase activity"/>
    <property type="evidence" value="ECO:0007669"/>
    <property type="project" value="UniProtKB-UniRule"/>
</dbReference>
<dbReference type="Gene3D" id="3.40.50.180">
    <property type="entry name" value="Methylesterase CheB, C-terminal domain"/>
    <property type="match status" value="1"/>
</dbReference>
<accession>A0A2P8HYB6</accession>
<dbReference type="GO" id="GO:0006935">
    <property type="term" value="P:chemotaxis"/>
    <property type="evidence" value="ECO:0007669"/>
    <property type="project" value="UniProtKB-UniRule"/>
</dbReference>
<dbReference type="GO" id="GO:0050568">
    <property type="term" value="F:protein-glutamine glutaminase activity"/>
    <property type="evidence" value="ECO:0007669"/>
    <property type="project" value="UniProtKB-UniRule"/>
</dbReference>
<dbReference type="GO" id="GO:0000156">
    <property type="term" value="F:phosphorelay response regulator activity"/>
    <property type="evidence" value="ECO:0007669"/>
    <property type="project" value="InterPro"/>
</dbReference>
<evidence type="ECO:0000256" key="2">
    <source>
        <dbReference type="ARBA" id="ARBA00048267"/>
    </source>
</evidence>
<dbReference type="EMBL" id="PYAV01000001">
    <property type="protein sequence ID" value="PSL51210.1"/>
    <property type="molecule type" value="Genomic_DNA"/>
</dbReference>
<dbReference type="InterPro" id="IPR001789">
    <property type="entry name" value="Sig_transdc_resp-reg_receiver"/>
</dbReference>
<feature type="active site" evidence="3 4">
    <location>
        <position position="166"/>
    </location>
</feature>
<gene>
    <name evidence="3" type="primary">cheB</name>
    <name evidence="9" type="ORF">B0H94_101120</name>
</gene>
<dbReference type="SUPFAM" id="SSF52172">
    <property type="entry name" value="CheY-like"/>
    <property type="match status" value="1"/>
</dbReference>
<dbReference type="Pfam" id="PF01339">
    <property type="entry name" value="CheB_methylest"/>
    <property type="match status" value="1"/>
</dbReference>
<comment type="function">
    <text evidence="3">Involved in chemotaxis. Part of a chemotaxis signal transduction system that modulates chemotaxis in response to various stimuli. Catalyzes the demethylation of specific methylglutamate residues introduced into the chemoreceptors (methyl-accepting chemotaxis proteins or MCP) by CheR. Also mediates the irreversible deamidation of specific glutamine residues to glutamic acid.</text>
</comment>
<evidence type="ECO:0000313" key="9">
    <source>
        <dbReference type="EMBL" id="PSL51210.1"/>
    </source>
</evidence>
<dbReference type="SUPFAM" id="SSF52738">
    <property type="entry name" value="Methylesterase CheB, C-terminal domain"/>
    <property type="match status" value="1"/>
</dbReference>
<evidence type="ECO:0000256" key="3">
    <source>
        <dbReference type="HAMAP-Rule" id="MF_00099"/>
    </source>
</evidence>
<dbReference type="Gene3D" id="3.40.50.2300">
    <property type="match status" value="1"/>
</dbReference>
<feature type="domain" description="Response regulatory" evidence="7">
    <location>
        <begin position="3"/>
        <end position="120"/>
    </location>
</feature>
<keyword evidence="3 4" id="KW-0145">Chemotaxis</keyword>
<feature type="active site" evidence="3 4">
    <location>
        <position position="193"/>
    </location>
</feature>
<comment type="domain">
    <text evidence="3">Contains a C-terminal catalytic domain, and an N-terminal region which modulates catalytic activity.</text>
</comment>
<dbReference type="Proteomes" id="UP000242310">
    <property type="component" value="Unassembled WGS sequence"/>
</dbReference>
<evidence type="ECO:0000256" key="1">
    <source>
        <dbReference type="ARBA" id="ARBA00022801"/>
    </source>
</evidence>
<feature type="region of interest" description="Disordered" evidence="6">
    <location>
        <begin position="136"/>
        <end position="157"/>
    </location>
</feature>
<name>A0A2P8HYB6_9BACI</name>
<dbReference type="InterPro" id="IPR035909">
    <property type="entry name" value="CheB_C"/>
</dbReference>
<dbReference type="InterPro" id="IPR008248">
    <property type="entry name" value="CheB-like"/>
</dbReference>
<feature type="domain" description="CheB-type methylesterase" evidence="8">
    <location>
        <begin position="153"/>
        <end position="348"/>
    </location>
</feature>
<keyword evidence="3" id="KW-0963">Cytoplasm</keyword>
<sequence length="350" mass="37557">MIQVLVVDDSAFMRKLISDFIAQAPDMEVSATARNGEDALKKAADTQFDVMTLDVEMPVMDGFETLQQVMTKQPLPVVMLSSTTLEGTHHTIRALEYGAVDVVAKPSGSISLDLAKVKDELIHKIRAASVSRISKKTAKPEVVPPPAPKPESLGSAQPSFVTISTSTGGPRALQTVLKGLPGSLEAPIVIVQHMPPRFTKSLAERLDTLTELTVKEAEDGEPAQKGTAYIVPGDRHITFTEQGGNVILKLTKDAPVGGHRPSADYMLEGASLLTSYQHTSVVMTGMGYDGSRGLQKLKERCKCYVIAEHPSTAVVYGMPKAAVERVGADEQLPVEHIAASIVQAVSQSRH</sequence>
<evidence type="ECO:0000256" key="6">
    <source>
        <dbReference type="SAM" id="MobiDB-lite"/>
    </source>
</evidence>
<keyword evidence="3 5" id="KW-0597">Phosphoprotein</keyword>
<feature type="modified residue" description="4-aspartylphosphate" evidence="3 5">
    <location>
        <position position="54"/>
    </location>
</feature>
<comment type="catalytic activity">
    <reaction evidence="3">
        <text>L-glutaminyl-[protein] + H2O = L-glutamyl-[protein] + NH4(+)</text>
        <dbReference type="Rhea" id="RHEA:16441"/>
        <dbReference type="Rhea" id="RHEA-COMP:10207"/>
        <dbReference type="Rhea" id="RHEA-COMP:10208"/>
        <dbReference type="ChEBI" id="CHEBI:15377"/>
        <dbReference type="ChEBI" id="CHEBI:28938"/>
        <dbReference type="ChEBI" id="CHEBI:29973"/>
        <dbReference type="ChEBI" id="CHEBI:30011"/>
        <dbReference type="EC" id="3.5.1.44"/>
    </reaction>
</comment>
<dbReference type="HAMAP" id="MF_00099">
    <property type="entry name" value="CheB_chemtxs"/>
    <property type="match status" value="1"/>
</dbReference>
<comment type="similarity">
    <text evidence="3">Belongs to the CheB family.</text>
</comment>
<dbReference type="PROSITE" id="PS50122">
    <property type="entry name" value="CHEB"/>
    <property type="match status" value="1"/>
</dbReference>